<organism evidence="2 3">
    <name type="scientific">Sapajus apella</name>
    <name type="common">Brown-capped capuchin</name>
    <name type="synonym">Cebus apella</name>
    <dbReference type="NCBI Taxonomy" id="9515"/>
    <lineage>
        <taxon>Eukaryota</taxon>
        <taxon>Metazoa</taxon>
        <taxon>Chordata</taxon>
        <taxon>Craniata</taxon>
        <taxon>Vertebrata</taxon>
        <taxon>Euteleostomi</taxon>
        <taxon>Mammalia</taxon>
        <taxon>Eutheria</taxon>
        <taxon>Euarchontoglires</taxon>
        <taxon>Primates</taxon>
        <taxon>Haplorrhini</taxon>
        <taxon>Platyrrhini</taxon>
        <taxon>Cebidae</taxon>
        <taxon>Cebinae</taxon>
        <taxon>Sapajus</taxon>
    </lineage>
</organism>
<sequence length="137" mass="15155">MKKPQAESREAAPHPSLRPARTVCGIKTTTPHPRPKASQDLIVLQEGSRPTSKKMVLTPCGSSLRNEATAQHRLKEEAGNWTWQRTLSLECWPFWTSHPFGTPPWMPLVARVGGIVLLPAWAPASALSSILLRLPCF</sequence>
<evidence type="ECO:0000313" key="3">
    <source>
        <dbReference type="RefSeq" id="XP_032105346.1"/>
    </source>
</evidence>
<evidence type="ECO:0000313" key="2">
    <source>
        <dbReference type="Proteomes" id="UP000504640"/>
    </source>
</evidence>
<proteinExistence type="predicted"/>
<feature type="compositionally biased region" description="Basic and acidic residues" evidence="1">
    <location>
        <begin position="1"/>
        <end position="12"/>
    </location>
</feature>
<evidence type="ECO:0000256" key="1">
    <source>
        <dbReference type="SAM" id="MobiDB-lite"/>
    </source>
</evidence>
<feature type="region of interest" description="Disordered" evidence="1">
    <location>
        <begin position="1"/>
        <end position="39"/>
    </location>
</feature>
<dbReference type="Proteomes" id="UP000504640">
    <property type="component" value="Unplaced"/>
</dbReference>
<accession>A0A6J3FIC4</accession>
<reference evidence="3" key="1">
    <citation type="submission" date="2025-08" db="UniProtKB">
        <authorList>
            <consortium name="RefSeq"/>
        </authorList>
    </citation>
    <scope>IDENTIFICATION</scope>
    <source>
        <tissue evidence="3">Blood</tissue>
    </source>
</reference>
<protein>
    <submittedName>
        <fullName evidence="3">Protein FAM27L-like</fullName>
    </submittedName>
</protein>
<keyword evidence="2" id="KW-1185">Reference proteome</keyword>
<dbReference type="RefSeq" id="XP_032105346.1">
    <property type="nucleotide sequence ID" value="XM_032249455.1"/>
</dbReference>
<gene>
    <name evidence="3" type="primary">LOC116530904</name>
</gene>
<name>A0A6J3FIC4_SAPAP</name>
<dbReference type="GeneID" id="116530904"/>
<dbReference type="AlphaFoldDB" id="A0A6J3FIC4"/>